<dbReference type="InterPro" id="IPR029058">
    <property type="entry name" value="AB_hydrolase_fold"/>
</dbReference>
<proteinExistence type="predicted"/>
<dbReference type="PANTHER" id="PTHR37471">
    <property type="entry name" value="UNNAMED PRODUCT"/>
    <property type="match status" value="1"/>
</dbReference>
<feature type="transmembrane region" description="Helical" evidence="1">
    <location>
        <begin position="194"/>
        <end position="212"/>
    </location>
</feature>
<sequence length="550" mass="62806">MISHSLTNLIFIRICIFLLEYALFIELSLLILTSLFFGPQPTSGSPTAIALKLFILTLCILEISSLLFLYLPHKERLLKSKAIYPSPPLTRSQRQALFQQCTANVPDWHRYLQLWFLNAPLTEIKRDNIRDFILWGFFDTDSTAPLIPEIEPEIDSYISHIETLSNRKFPPGRGNSTTALRLTFDPIQTRYRSIIWYLLVCAVDAFTHLTLYRNNFSHHRPYFPPPQTTATVVSPKIFHSFPPPVLSHLFPHRPPSPANHLSYYLRPHRSPTHKPVIFLHGIGIGLYPYPPLLLSLPKEIGILILENLPFSSRLTCPPLSKTLFLQELSSILSHLPPCWEEFTLVTHSYGSVLATHILSDTTLSPRATSLVLIDPVTILLHLPDVAYNFTRRQPAKANEWQLWYFASTDLGVGEGLGRYFFWRENILWREDLTTTTTQRRKVAVVLSGRDLIVDTGTVAKYLACEEGDWTKEKDHRWTTTTTTTATTTTATTATATTDVQAKTTHKTRDGIEIIWFPELDHAQVFEQKKDYQLVAEVVESYSGHKKEDGK</sequence>
<keyword evidence="3" id="KW-1185">Reference proteome</keyword>
<evidence type="ECO:0000313" key="3">
    <source>
        <dbReference type="Proteomes" id="UP000280685"/>
    </source>
</evidence>
<dbReference type="Proteomes" id="UP000280685">
    <property type="component" value="Chromosome 5"/>
</dbReference>
<accession>A0ABY6SF37</accession>
<reference evidence="2" key="1">
    <citation type="submission" date="2018-02" db="EMBL/GenBank/DDBJ databases">
        <authorList>
            <person name="Silar P."/>
        </authorList>
    </citation>
    <scope>NUCLEOTIDE SEQUENCE [LARGE SCALE GENOMIC DNA]</scope>
    <source>
        <strain evidence="2">T</strain>
    </source>
</reference>
<evidence type="ECO:0000313" key="2">
    <source>
        <dbReference type="EMBL" id="VBB82044.1"/>
    </source>
</evidence>
<gene>
    <name evidence="2" type="ORF">PODCO_511350</name>
</gene>
<dbReference type="EMBL" id="LR026968">
    <property type="protein sequence ID" value="VBB82044.1"/>
    <property type="molecule type" value="Genomic_DNA"/>
</dbReference>
<feature type="transmembrane region" description="Helical" evidence="1">
    <location>
        <begin position="49"/>
        <end position="71"/>
    </location>
</feature>
<keyword evidence="1" id="KW-1133">Transmembrane helix</keyword>
<keyword evidence="1" id="KW-0472">Membrane</keyword>
<evidence type="ECO:0008006" key="4">
    <source>
        <dbReference type="Google" id="ProtNLM"/>
    </source>
</evidence>
<dbReference type="SUPFAM" id="SSF53474">
    <property type="entry name" value="alpha/beta-Hydrolases"/>
    <property type="match status" value="1"/>
</dbReference>
<dbReference type="Gene3D" id="3.40.50.1820">
    <property type="entry name" value="alpha/beta hydrolase"/>
    <property type="match status" value="1"/>
</dbReference>
<evidence type="ECO:0000256" key="1">
    <source>
        <dbReference type="SAM" id="Phobius"/>
    </source>
</evidence>
<organism evidence="2 3">
    <name type="scientific">Podospora comata</name>
    <dbReference type="NCBI Taxonomy" id="48703"/>
    <lineage>
        <taxon>Eukaryota</taxon>
        <taxon>Fungi</taxon>
        <taxon>Dikarya</taxon>
        <taxon>Ascomycota</taxon>
        <taxon>Pezizomycotina</taxon>
        <taxon>Sordariomycetes</taxon>
        <taxon>Sordariomycetidae</taxon>
        <taxon>Sordariales</taxon>
        <taxon>Podosporaceae</taxon>
        <taxon>Podospora</taxon>
    </lineage>
</organism>
<protein>
    <recommendedName>
        <fullName evidence="4">AB hydrolase-1 domain-containing protein</fullName>
    </recommendedName>
</protein>
<name>A0ABY6SF37_PODCO</name>
<keyword evidence="1" id="KW-0812">Transmembrane</keyword>
<dbReference type="PANTHER" id="PTHR37471:SF1">
    <property type="entry name" value="AB HYDROLASE-1 DOMAIN-CONTAINING PROTEIN"/>
    <property type="match status" value="1"/>
</dbReference>
<feature type="transmembrane region" description="Helical" evidence="1">
    <location>
        <begin position="12"/>
        <end position="37"/>
    </location>
</feature>